<dbReference type="SMART" id="SM00966">
    <property type="entry name" value="SpoVT_AbrB"/>
    <property type="match status" value="1"/>
</dbReference>
<evidence type="ECO:0000313" key="2">
    <source>
        <dbReference type="EMBL" id="MBI3627643.1"/>
    </source>
</evidence>
<keyword evidence="2" id="KW-0238">DNA-binding</keyword>
<evidence type="ECO:0000313" key="3">
    <source>
        <dbReference type="Proteomes" id="UP000808388"/>
    </source>
</evidence>
<dbReference type="AlphaFoldDB" id="A0A9D6LQ19"/>
<accession>A0A9D6LQ19</accession>
<feature type="domain" description="SpoVT-AbrB" evidence="1">
    <location>
        <begin position="6"/>
        <end position="53"/>
    </location>
</feature>
<dbReference type="EMBL" id="JACQCQ010000009">
    <property type="protein sequence ID" value="MBI3627643.1"/>
    <property type="molecule type" value="Genomic_DNA"/>
</dbReference>
<sequence length="79" mass="8782">MTQKVLKVGSSAAVTIPKKSLKELGLKIGDEVQVDVDQRRKLVSITPAQNLSKEDSKIAKLTLAFIERYRKDLESLADK</sequence>
<organism evidence="2 3">
    <name type="scientific">Candidatus Sungiibacteriota bacterium</name>
    <dbReference type="NCBI Taxonomy" id="2750080"/>
    <lineage>
        <taxon>Bacteria</taxon>
        <taxon>Candidatus Sungiibacteriota</taxon>
    </lineage>
</organism>
<dbReference type="SUPFAM" id="SSF89447">
    <property type="entry name" value="AbrB/MazE/MraZ-like"/>
    <property type="match status" value="1"/>
</dbReference>
<comment type="caution">
    <text evidence="2">The sequence shown here is derived from an EMBL/GenBank/DDBJ whole genome shotgun (WGS) entry which is preliminary data.</text>
</comment>
<dbReference type="InterPro" id="IPR037914">
    <property type="entry name" value="SpoVT-AbrB_sf"/>
</dbReference>
<dbReference type="GO" id="GO:0003677">
    <property type="term" value="F:DNA binding"/>
    <property type="evidence" value="ECO:0007669"/>
    <property type="project" value="UniProtKB-KW"/>
</dbReference>
<evidence type="ECO:0000259" key="1">
    <source>
        <dbReference type="SMART" id="SM00966"/>
    </source>
</evidence>
<gene>
    <name evidence="2" type="ORF">HY220_02765</name>
</gene>
<name>A0A9D6LQ19_9BACT</name>
<dbReference type="InterPro" id="IPR007159">
    <property type="entry name" value="SpoVT-AbrB_dom"/>
</dbReference>
<dbReference type="Gene3D" id="2.10.260.10">
    <property type="match status" value="1"/>
</dbReference>
<protein>
    <submittedName>
        <fullName evidence="2">AbrB/MazE/SpoVT family DNA-binding domain-containing protein</fullName>
    </submittedName>
</protein>
<proteinExistence type="predicted"/>
<dbReference type="Pfam" id="PF04014">
    <property type="entry name" value="MazE_antitoxin"/>
    <property type="match status" value="1"/>
</dbReference>
<dbReference type="Proteomes" id="UP000808388">
    <property type="component" value="Unassembled WGS sequence"/>
</dbReference>
<reference evidence="2" key="1">
    <citation type="submission" date="2020-07" db="EMBL/GenBank/DDBJ databases">
        <title>Huge and variable diversity of episymbiotic CPR bacteria and DPANN archaea in groundwater ecosystems.</title>
        <authorList>
            <person name="He C.Y."/>
            <person name="Keren R."/>
            <person name="Whittaker M."/>
            <person name="Farag I.F."/>
            <person name="Doudna J."/>
            <person name="Cate J.H.D."/>
            <person name="Banfield J.F."/>
        </authorList>
    </citation>
    <scope>NUCLEOTIDE SEQUENCE</scope>
    <source>
        <strain evidence="2">NC_groundwater_972_Pr1_S-0.2um_49_27</strain>
    </source>
</reference>